<dbReference type="PANTHER" id="PTHR46781:SF5">
    <property type="entry name" value="ALPHA 1,4-GLYCOSYLTRANSFERASE FAMILY PROTEIN"/>
    <property type="match status" value="1"/>
</dbReference>
<comment type="caution">
    <text evidence="2">The sequence shown here is derived from an EMBL/GenBank/DDBJ whole genome shotgun (WGS) entry which is preliminary data.</text>
</comment>
<protein>
    <recommendedName>
        <fullName evidence="1">Alpha 1,4-glycosyltransferase domain-containing protein</fullName>
    </recommendedName>
</protein>
<dbReference type="SUPFAM" id="SSF53448">
    <property type="entry name" value="Nucleotide-diphospho-sugar transferases"/>
    <property type="match status" value="1"/>
</dbReference>
<dbReference type="InterPro" id="IPR044789">
    <property type="entry name" value="Put_A1-4-GlycosylTfrase_plant"/>
</dbReference>
<evidence type="ECO:0000259" key="1">
    <source>
        <dbReference type="Pfam" id="PF04572"/>
    </source>
</evidence>
<dbReference type="Pfam" id="PF04572">
    <property type="entry name" value="Gb3_synth"/>
    <property type="match status" value="1"/>
</dbReference>
<organism evidence="2 3">
    <name type="scientific">Hibiscus sabdariffa</name>
    <name type="common">roselle</name>
    <dbReference type="NCBI Taxonomy" id="183260"/>
    <lineage>
        <taxon>Eukaryota</taxon>
        <taxon>Viridiplantae</taxon>
        <taxon>Streptophyta</taxon>
        <taxon>Embryophyta</taxon>
        <taxon>Tracheophyta</taxon>
        <taxon>Spermatophyta</taxon>
        <taxon>Magnoliopsida</taxon>
        <taxon>eudicotyledons</taxon>
        <taxon>Gunneridae</taxon>
        <taxon>Pentapetalae</taxon>
        <taxon>rosids</taxon>
        <taxon>malvids</taxon>
        <taxon>Malvales</taxon>
        <taxon>Malvaceae</taxon>
        <taxon>Malvoideae</taxon>
        <taxon>Hibiscus</taxon>
    </lineage>
</organism>
<sequence length="205" mass="23555">MASRPKQPHLSHQQTLKTLHLGAKTKGFSSKIKGFFQNSKYVIVLKSLDNLRNAIDAQSIDIETKNWSRLNNAVLIFDKQHPLLFEFIQEFALTFDGNKWGHNGPYLVSRVVARVTGRPGFNFTVMPPSAFYPVDWSRIQTLFREPNDRIHLDWLCRKLEKICGESYAVHLWNRQSREVGVQEGSIVHHIISDCSIFCNSSRSSL</sequence>
<reference evidence="2 3" key="1">
    <citation type="journal article" date="2024" name="G3 (Bethesda)">
        <title>Genome assembly of Hibiscus sabdariffa L. provides insights into metabolisms of medicinal natural products.</title>
        <authorList>
            <person name="Kim T."/>
        </authorList>
    </citation>
    <scope>NUCLEOTIDE SEQUENCE [LARGE SCALE GENOMIC DNA]</scope>
    <source>
        <strain evidence="2">TK-2024</strain>
        <tissue evidence="2">Old leaves</tissue>
    </source>
</reference>
<proteinExistence type="predicted"/>
<evidence type="ECO:0000313" key="3">
    <source>
        <dbReference type="Proteomes" id="UP001396334"/>
    </source>
</evidence>
<accession>A0ABR2T1B8</accession>
<name>A0ABR2T1B8_9ROSI</name>
<dbReference type="Proteomes" id="UP001396334">
    <property type="component" value="Unassembled WGS sequence"/>
</dbReference>
<dbReference type="InterPro" id="IPR029044">
    <property type="entry name" value="Nucleotide-diphossugar_trans"/>
</dbReference>
<feature type="domain" description="Alpha 1,4-glycosyltransferase" evidence="1">
    <location>
        <begin position="77"/>
        <end position="193"/>
    </location>
</feature>
<dbReference type="InterPro" id="IPR007652">
    <property type="entry name" value="A1-4-GlycosylTfrase_dom"/>
</dbReference>
<dbReference type="EMBL" id="JBBPBN010000010">
    <property type="protein sequence ID" value="KAK9031276.1"/>
    <property type="molecule type" value="Genomic_DNA"/>
</dbReference>
<gene>
    <name evidence="2" type="ORF">V6N11_032660</name>
</gene>
<dbReference type="Gene3D" id="3.90.550.20">
    <property type="match status" value="1"/>
</dbReference>
<evidence type="ECO:0000313" key="2">
    <source>
        <dbReference type="EMBL" id="KAK9031276.1"/>
    </source>
</evidence>
<keyword evidence="3" id="KW-1185">Reference proteome</keyword>
<dbReference type="PANTHER" id="PTHR46781">
    <property type="entry name" value="ALPHA 1,4-GLYCOSYLTRANSFERASE FAMILY PROTEIN"/>
    <property type="match status" value="1"/>
</dbReference>